<evidence type="ECO:0000313" key="3">
    <source>
        <dbReference type="Proteomes" id="UP000070250"/>
    </source>
</evidence>
<dbReference type="EMBL" id="CP011971">
    <property type="protein sequence ID" value="AMN46260.1"/>
    <property type="molecule type" value="Genomic_DNA"/>
</dbReference>
<dbReference type="SUPFAM" id="SSF54637">
    <property type="entry name" value="Thioesterase/thiol ester dehydrase-isomerase"/>
    <property type="match status" value="1"/>
</dbReference>
<dbReference type="STRING" id="465721.ACG33_03890"/>
<organism evidence="2 3">
    <name type="scientific">Steroidobacter denitrificans</name>
    <dbReference type="NCBI Taxonomy" id="465721"/>
    <lineage>
        <taxon>Bacteria</taxon>
        <taxon>Pseudomonadati</taxon>
        <taxon>Pseudomonadota</taxon>
        <taxon>Gammaproteobacteria</taxon>
        <taxon>Steroidobacterales</taxon>
        <taxon>Steroidobacteraceae</taxon>
        <taxon>Steroidobacter</taxon>
    </lineage>
</organism>
<dbReference type="GO" id="GO:0016790">
    <property type="term" value="F:thiolester hydrolase activity"/>
    <property type="evidence" value="ECO:0007669"/>
    <property type="project" value="UniProtKB-ARBA"/>
</dbReference>
<dbReference type="Pfam" id="PF03061">
    <property type="entry name" value="4HBT"/>
    <property type="match status" value="1"/>
</dbReference>
<gene>
    <name evidence="2" type="ORF">ACG33_03890</name>
</gene>
<dbReference type="KEGG" id="sdf:ACG33_03890"/>
<dbReference type="Proteomes" id="UP000070250">
    <property type="component" value="Chromosome"/>
</dbReference>
<accession>A0A127F9J4</accession>
<dbReference type="InterPro" id="IPR029069">
    <property type="entry name" value="HotDog_dom_sf"/>
</dbReference>
<evidence type="ECO:0000259" key="1">
    <source>
        <dbReference type="Pfam" id="PF03061"/>
    </source>
</evidence>
<evidence type="ECO:0000313" key="2">
    <source>
        <dbReference type="EMBL" id="AMN46260.1"/>
    </source>
</evidence>
<feature type="domain" description="Thioesterase" evidence="1">
    <location>
        <begin position="55"/>
        <end position="126"/>
    </location>
</feature>
<reference evidence="2 3" key="1">
    <citation type="submission" date="2015-06" db="EMBL/GenBank/DDBJ databases">
        <title>A Comprehensive Approach to Explore the Metabolic and Phylogenetic Diversity of Bacterial Steroid Degradation in the Environment: Testosterone as an Example.</title>
        <authorList>
            <person name="Yang F.-C."/>
            <person name="Chen Y.-L."/>
            <person name="Yu C.-P."/>
            <person name="Tang S.-L."/>
            <person name="Wang P.-H."/>
            <person name="Ismail W."/>
            <person name="Wang C.-H."/>
            <person name="Yang C.-Y."/>
            <person name="Chiang Y.-R."/>
        </authorList>
    </citation>
    <scope>NUCLEOTIDE SEQUENCE [LARGE SCALE GENOMIC DNA]</scope>
    <source>
        <strain evidence="2 3">DSM 18526</strain>
    </source>
</reference>
<dbReference type="Gene3D" id="3.10.129.10">
    <property type="entry name" value="Hotdog Thioesterase"/>
    <property type="match status" value="1"/>
</dbReference>
<protein>
    <recommendedName>
        <fullName evidence="1">Thioesterase domain-containing protein</fullName>
    </recommendedName>
</protein>
<dbReference type="AlphaFoldDB" id="A0A127F9J4"/>
<dbReference type="InterPro" id="IPR006683">
    <property type="entry name" value="Thioestr_dom"/>
</dbReference>
<dbReference type="CDD" id="cd03443">
    <property type="entry name" value="PaaI_thioesterase"/>
    <property type="match status" value="1"/>
</dbReference>
<keyword evidence="3" id="KW-1185">Reference proteome</keyword>
<proteinExistence type="predicted"/>
<sequence length="145" mass="15892">MPGTQIIAERAALLLARMPYARQIGACLDECSDDRGIVLRLPFQQRLIGNTHLPSIHGGAIGSFMQITALVTTFAKLGEQRPPRFINFSIDYLSQAKPQDLLARCSFQRVGRRVAAVSISCWQSDESAPVTLARAHLFVGPSDRG</sequence>
<name>A0A127F9J4_STEDE</name>